<accession>A0A0M3I1R2</accession>
<dbReference type="WBParaSite" id="ALUE_0001027401-mRNA-1">
    <property type="protein sequence ID" value="ALUE_0001027401-mRNA-1"/>
    <property type="gene ID" value="ALUE_0001027401"/>
</dbReference>
<name>A0A0M3I1R2_ASCLU</name>
<organism evidence="1 2">
    <name type="scientific">Ascaris lumbricoides</name>
    <name type="common">Giant roundworm</name>
    <dbReference type="NCBI Taxonomy" id="6252"/>
    <lineage>
        <taxon>Eukaryota</taxon>
        <taxon>Metazoa</taxon>
        <taxon>Ecdysozoa</taxon>
        <taxon>Nematoda</taxon>
        <taxon>Chromadorea</taxon>
        <taxon>Rhabditida</taxon>
        <taxon>Spirurina</taxon>
        <taxon>Ascaridomorpha</taxon>
        <taxon>Ascaridoidea</taxon>
        <taxon>Ascarididae</taxon>
        <taxon>Ascaris</taxon>
    </lineage>
</organism>
<dbReference type="AlphaFoldDB" id="A0A0M3I1R2"/>
<protein>
    <submittedName>
        <fullName evidence="2">Secreted protein</fullName>
    </submittedName>
</protein>
<evidence type="ECO:0000313" key="2">
    <source>
        <dbReference type="WBParaSite" id="ALUE_0001027401-mRNA-1"/>
    </source>
</evidence>
<evidence type="ECO:0000313" key="1">
    <source>
        <dbReference type="Proteomes" id="UP000036681"/>
    </source>
</evidence>
<reference evidence="2" key="1">
    <citation type="submission" date="2017-02" db="UniProtKB">
        <authorList>
            <consortium name="WormBaseParasite"/>
        </authorList>
    </citation>
    <scope>IDENTIFICATION</scope>
</reference>
<dbReference type="Proteomes" id="UP000036681">
    <property type="component" value="Unplaced"/>
</dbReference>
<sequence>MTTAYVSVRLWSVLRSSSFCRGDGLGMMSYSNVARDRINGIPNCSKNVCSLEMVRLIFSWTHILMSKEQLMTCIRRK</sequence>
<proteinExistence type="predicted"/>
<keyword evidence="1" id="KW-1185">Reference proteome</keyword>